<reference evidence="1" key="1">
    <citation type="submission" date="2018-05" db="EMBL/GenBank/DDBJ databases">
        <authorList>
            <person name="Lanie J.A."/>
            <person name="Ng W.-L."/>
            <person name="Kazmierczak K.M."/>
            <person name="Andrzejewski T.M."/>
            <person name="Davidsen T.M."/>
            <person name="Wayne K.J."/>
            <person name="Tettelin H."/>
            <person name="Glass J.I."/>
            <person name="Rusch D."/>
            <person name="Podicherti R."/>
            <person name="Tsui H.-C.T."/>
            <person name="Winkler M.E."/>
        </authorList>
    </citation>
    <scope>NUCLEOTIDE SEQUENCE</scope>
</reference>
<protein>
    <recommendedName>
        <fullName evidence="2">Methyltransferase domain-containing protein</fullName>
    </recommendedName>
</protein>
<name>A0A382IAH2_9ZZZZ</name>
<dbReference type="Pfam" id="PF13578">
    <property type="entry name" value="Methyltransf_24"/>
    <property type="match status" value="1"/>
</dbReference>
<gene>
    <name evidence="1" type="ORF">METZ01_LOCUS249352</name>
</gene>
<proteinExistence type="predicted"/>
<dbReference type="SUPFAM" id="SSF53335">
    <property type="entry name" value="S-adenosyl-L-methionine-dependent methyltransferases"/>
    <property type="match status" value="1"/>
</dbReference>
<sequence length="295" mass="34584">MEKTSLDNFLKLIGFQNLSFDDFWILGNATSLSGDTGGEKLEFHRGPLLYALVSFLKPKRILEFGTGGGYSTLCMAKALTDFKIDGKIYTIDRVGNDEKISRFYQLPNDKEPQKNKISNKEIWKSIASREWIDKIITIQGYSGIVMDTKNFNSIDFCYIDGIHTYEGTKHDFLSFLKVASNTFSVLFDDYIDRDFYGVKEFIDKEVEPYFQLSLINADPNEDLKKFLKTEHDYGMVYFNHQSEIPAIKNYDGYDINAFLKKYRNNDYRIRALRYNLEKKIPFLKNIKFKFWKNRK</sequence>
<organism evidence="1">
    <name type="scientific">marine metagenome</name>
    <dbReference type="NCBI Taxonomy" id="408172"/>
    <lineage>
        <taxon>unclassified sequences</taxon>
        <taxon>metagenomes</taxon>
        <taxon>ecological metagenomes</taxon>
    </lineage>
</organism>
<accession>A0A382IAH2</accession>
<dbReference type="InterPro" id="IPR029063">
    <property type="entry name" value="SAM-dependent_MTases_sf"/>
</dbReference>
<evidence type="ECO:0000313" key="1">
    <source>
        <dbReference type="EMBL" id="SVB96498.1"/>
    </source>
</evidence>
<evidence type="ECO:0008006" key="2">
    <source>
        <dbReference type="Google" id="ProtNLM"/>
    </source>
</evidence>
<dbReference type="EMBL" id="UINC01066125">
    <property type="protein sequence ID" value="SVB96498.1"/>
    <property type="molecule type" value="Genomic_DNA"/>
</dbReference>
<dbReference type="AlphaFoldDB" id="A0A382IAH2"/>
<dbReference type="Gene3D" id="3.40.50.150">
    <property type="entry name" value="Vaccinia Virus protein VP39"/>
    <property type="match status" value="1"/>
</dbReference>